<keyword evidence="3" id="KW-1185">Reference proteome</keyword>
<dbReference type="InterPro" id="IPR044974">
    <property type="entry name" value="Disease_R_plants"/>
</dbReference>
<sequence length="647" mass="70425">MVTDRLNAPNILPLEPWCYDRDIERELVKRLRAGLGEQEALLLAVSGPEGVGKTVFALSTAYRLLDHFPGGALFCDAQGSAALAEACPADELARQLLVQLGMPSERVPAVAADRISLLRNRIAGARVLIVLDDVRLASQVEPLLGSLAGSAVIVTSRPRIQTLEGPRRFTHIGLKRFDLKTSRELVTATVGDLPEEVVTKVCAACAGLPLALGASVRRLSNGGDVEGFADRLTLGALDELEVDGEYVVKRVFDAVYRDFEPALQRAYRLLSLLPGPHFGVAAAGAVLDVSSRITTRVLAELVRANVLEDLGAGRYRFHLLVREHAEGKVRDDEGEAAIRRADRWYARRAVALDKSFLPRPFPHGTGDVYEIVGEAFPEAGGARRAAAEFGVEWPNLLAAARRSAELGEEILALTFPAAMCSFAYQSARCAGVIDAYRRAEGFANTPAARWQVYRDLAQLHEKLEEYDQVEHYARQAAEAGHPEGTESAYAWHGFSEEGRGRYPQALDLFDKARAAVPLMSSPARQVRALALLDMHVGRTKLKMGLHDEALPGLRRARAFFAASEKDEQNAALCDELLGVIASAQGTKAEARTLWSAALEVFLAFAMRKEASRVLGKLAALAEAEGRQEEAGELRARVEKLAEEPESD</sequence>
<dbReference type="EMBL" id="JBHUKU010000021">
    <property type="protein sequence ID" value="MFD2463598.1"/>
    <property type="molecule type" value="Genomic_DNA"/>
</dbReference>
<dbReference type="PRINTS" id="PR00364">
    <property type="entry name" value="DISEASERSIST"/>
</dbReference>
<evidence type="ECO:0000313" key="3">
    <source>
        <dbReference type="Proteomes" id="UP001597419"/>
    </source>
</evidence>
<evidence type="ECO:0000259" key="1">
    <source>
        <dbReference type="SMART" id="SM00382"/>
    </source>
</evidence>
<dbReference type="Gene3D" id="3.40.50.300">
    <property type="entry name" value="P-loop containing nucleotide triphosphate hydrolases"/>
    <property type="match status" value="1"/>
</dbReference>
<protein>
    <recommendedName>
        <fullName evidence="1">AAA+ ATPase domain-containing protein</fullName>
    </recommendedName>
</protein>
<dbReference type="InterPro" id="IPR011990">
    <property type="entry name" value="TPR-like_helical_dom_sf"/>
</dbReference>
<dbReference type="SUPFAM" id="SSF81901">
    <property type="entry name" value="HCP-like"/>
    <property type="match status" value="1"/>
</dbReference>
<evidence type="ECO:0000313" key="2">
    <source>
        <dbReference type="EMBL" id="MFD2463598.1"/>
    </source>
</evidence>
<dbReference type="RefSeq" id="WP_345400660.1">
    <property type="nucleotide sequence ID" value="NZ_BAABHG010000011.1"/>
</dbReference>
<dbReference type="InterPro" id="IPR027417">
    <property type="entry name" value="P-loop_NTPase"/>
</dbReference>
<gene>
    <name evidence="2" type="ORF">ACFSYJ_33635</name>
</gene>
<dbReference type="PANTHER" id="PTHR11017">
    <property type="entry name" value="LEUCINE-RICH REPEAT-CONTAINING PROTEIN"/>
    <property type="match status" value="1"/>
</dbReference>
<proteinExistence type="predicted"/>
<dbReference type="SUPFAM" id="SSF52540">
    <property type="entry name" value="P-loop containing nucleoside triphosphate hydrolases"/>
    <property type="match status" value="1"/>
</dbReference>
<organism evidence="2 3">
    <name type="scientific">Amycolatopsis samaneae</name>
    <dbReference type="NCBI Taxonomy" id="664691"/>
    <lineage>
        <taxon>Bacteria</taxon>
        <taxon>Bacillati</taxon>
        <taxon>Actinomycetota</taxon>
        <taxon>Actinomycetes</taxon>
        <taxon>Pseudonocardiales</taxon>
        <taxon>Pseudonocardiaceae</taxon>
        <taxon>Amycolatopsis</taxon>
    </lineage>
</organism>
<comment type="caution">
    <text evidence="2">The sequence shown here is derived from an EMBL/GenBank/DDBJ whole genome shotgun (WGS) entry which is preliminary data.</text>
</comment>
<dbReference type="SUPFAM" id="SSF48452">
    <property type="entry name" value="TPR-like"/>
    <property type="match status" value="1"/>
</dbReference>
<feature type="domain" description="AAA+ ATPase" evidence="1">
    <location>
        <begin position="39"/>
        <end position="178"/>
    </location>
</feature>
<dbReference type="Proteomes" id="UP001597419">
    <property type="component" value="Unassembled WGS sequence"/>
</dbReference>
<dbReference type="SMART" id="SM00382">
    <property type="entry name" value="AAA"/>
    <property type="match status" value="1"/>
</dbReference>
<reference evidence="3" key="1">
    <citation type="journal article" date="2019" name="Int. J. Syst. Evol. Microbiol.">
        <title>The Global Catalogue of Microorganisms (GCM) 10K type strain sequencing project: providing services to taxonomists for standard genome sequencing and annotation.</title>
        <authorList>
            <consortium name="The Broad Institute Genomics Platform"/>
            <consortium name="The Broad Institute Genome Sequencing Center for Infectious Disease"/>
            <person name="Wu L."/>
            <person name="Ma J."/>
        </authorList>
    </citation>
    <scope>NUCLEOTIDE SEQUENCE [LARGE SCALE GENOMIC DNA]</scope>
    <source>
        <strain evidence="3">CGMCC 4.7643</strain>
    </source>
</reference>
<dbReference type="Gene3D" id="1.25.40.10">
    <property type="entry name" value="Tetratricopeptide repeat domain"/>
    <property type="match status" value="1"/>
</dbReference>
<name>A0ABW5GS62_9PSEU</name>
<dbReference type="InterPro" id="IPR003593">
    <property type="entry name" value="AAA+_ATPase"/>
</dbReference>
<accession>A0ABW5GS62</accession>